<dbReference type="PANTHER" id="PTHR14003:SF19">
    <property type="entry name" value="YY2 TRANSCRIPTION FACTOR"/>
    <property type="match status" value="1"/>
</dbReference>
<dbReference type="Proteomes" id="UP000749559">
    <property type="component" value="Unassembled WGS sequence"/>
</dbReference>
<dbReference type="SUPFAM" id="SSF57667">
    <property type="entry name" value="beta-beta-alpha zinc fingers"/>
    <property type="match status" value="4"/>
</dbReference>
<feature type="compositionally biased region" description="Basic residues" evidence="5">
    <location>
        <begin position="182"/>
        <end position="191"/>
    </location>
</feature>
<reference evidence="6" key="1">
    <citation type="submission" date="2022-03" db="EMBL/GenBank/DDBJ databases">
        <authorList>
            <person name="Martin C."/>
        </authorList>
    </citation>
    <scope>NUCLEOTIDE SEQUENCE</scope>
</reference>
<dbReference type="FunFam" id="3.30.160.60:FF:000072">
    <property type="entry name" value="zinc finger protein 143 isoform X1"/>
    <property type="match status" value="1"/>
</dbReference>
<evidence type="ECO:0000313" key="7">
    <source>
        <dbReference type="Proteomes" id="UP000749559"/>
    </source>
</evidence>
<dbReference type="FunFam" id="3.30.160.60:FF:000100">
    <property type="entry name" value="Zinc finger 45-like"/>
    <property type="match status" value="2"/>
</dbReference>
<evidence type="ECO:0000256" key="3">
    <source>
        <dbReference type="ARBA" id="ARBA00022771"/>
    </source>
</evidence>
<gene>
    <name evidence="6" type="ORF">OFUS_LOCUS9921</name>
</gene>
<sequence length="851" mass="95260">MEMENQEDKINENMQPISDAASQETTSAASVISIEPVDFVSNNPQIAPSQIMHVIVNRVEEEAGQVAAEGANNILITDIRVQDEASVAPEEGDNDVVLHSLDNAPMEAEVHKVEDENEKKTTAVEKPLKSKAKKRAVKQKATKQENVGEIKVTKSKRGRNVKAPSKYRDFDDGDEDFEPVVKKSRGRHKKPPPNSDLLAQAGDPTFVYTEGPNGQEKMKSPTEVKQEKSKRRTFDSDEYKKIFACPTCGKCFKSKGNLKTHFYVHSDVRPFACEEEGCKKAFKSKAMLKSHMNWHGGIKPFSCDICDKKFANKVTLKEHQTVHSGARPFSCNICDKTFRLKGVLLSHLVTHSSETPFSCSVCNKKFTRKVYLTSHQRSHTKEKKCSCPECGKMFGQLSDLRRHQIVHTGEKPYGCELCSARFTDPASKRKHLKGHTGLRPFVCEFCRTAFKRADHLRCHVKRKHNIILHSNANTAPAMNKADVTSEVNEDALKQQRKIVNQLKNLGKETVMIIKQNKEFLSSIANQQAQENSQPKSPVISQNFVSDQIQQVSEPQNPQIITSAQMAANAQIGTSQSFSSDLQQVNNVVYNTSKSAAEMMFETSNGVHGVESTPEEYEVVLMPQDDGSMGEIQLHINRSATNMNEGVTIPHNNGIESHQAVSNLLQEGMNSIQSSQPVAHPHPQIPITQGHHTSVNHTNTDLQPNQVVDPNWANVGITSNVTQTLENIQTTMAQSIIQENVQVKNVLGNDQVQNIQNRVPENDFISEPNFSSQEYFNWLTNFTEICRLVPLPLDADLFQKINTVHKTLFDAMAMPTGVLQNKHNFKTLNEIARNLQDIMNEHLNQIAKSFAE</sequence>
<evidence type="ECO:0000256" key="1">
    <source>
        <dbReference type="ARBA" id="ARBA00022723"/>
    </source>
</evidence>
<dbReference type="OrthoDB" id="6077919at2759"/>
<proteinExistence type="predicted"/>
<dbReference type="EMBL" id="CAIIXF020000005">
    <property type="protein sequence ID" value="CAH1783594.1"/>
    <property type="molecule type" value="Genomic_DNA"/>
</dbReference>
<dbReference type="Pfam" id="PF00096">
    <property type="entry name" value="zf-C2H2"/>
    <property type="match status" value="6"/>
</dbReference>
<keyword evidence="4" id="KW-0862">Zinc</keyword>
<dbReference type="Pfam" id="PF12874">
    <property type="entry name" value="zf-met"/>
    <property type="match status" value="1"/>
</dbReference>
<evidence type="ECO:0000313" key="6">
    <source>
        <dbReference type="EMBL" id="CAH1783594.1"/>
    </source>
</evidence>
<feature type="compositionally biased region" description="Basic and acidic residues" evidence="5">
    <location>
        <begin position="1"/>
        <end position="11"/>
    </location>
</feature>
<accession>A0A8J1T7L9</accession>
<evidence type="ECO:0000256" key="5">
    <source>
        <dbReference type="SAM" id="MobiDB-lite"/>
    </source>
</evidence>
<dbReference type="AlphaFoldDB" id="A0A8J1T7L9"/>
<feature type="compositionally biased region" description="Basic and acidic residues" evidence="5">
    <location>
        <begin position="216"/>
        <end position="231"/>
    </location>
</feature>
<keyword evidence="3" id="KW-0863">Zinc-finger</keyword>
<dbReference type="PROSITE" id="PS50157">
    <property type="entry name" value="ZINC_FINGER_C2H2_2"/>
    <property type="match status" value="8"/>
</dbReference>
<dbReference type="FunFam" id="3.30.160.60:FF:000065">
    <property type="entry name" value="B-cell CLL/lymphoma 6, member B"/>
    <property type="match status" value="2"/>
</dbReference>
<keyword evidence="2" id="KW-0677">Repeat</keyword>
<comment type="caution">
    <text evidence="6">The sequence shown here is derived from an EMBL/GenBank/DDBJ whole genome shotgun (WGS) entry which is preliminary data.</text>
</comment>
<name>A0A8J1T7L9_OWEFU</name>
<organism evidence="6 7">
    <name type="scientific">Owenia fusiformis</name>
    <name type="common">Polychaete worm</name>
    <dbReference type="NCBI Taxonomy" id="6347"/>
    <lineage>
        <taxon>Eukaryota</taxon>
        <taxon>Metazoa</taxon>
        <taxon>Spiralia</taxon>
        <taxon>Lophotrochozoa</taxon>
        <taxon>Annelida</taxon>
        <taxon>Polychaeta</taxon>
        <taxon>Sedentaria</taxon>
        <taxon>Canalipalpata</taxon>
        <taxon>Sabellida</taxon>
        <taxon>Oweniida</taxon>
        <taxon>Oweniidae</taxon>
        <taxon>Owenia</taxon>
    </lineage>
</organism>
<dbReference type="PROSITE" id="PS00028">
    <property type="entry name" value="ZINC_FINGER_C2H2_1"/>
    <property type="match status" value="8"/>
</dbReference>
<dbReference type="InterPro" id="IPR036236">
    <property type="entry name" value="Znf_C2H2_sf"/>
</dbReference>
<keyword evidence="7" id="KW-1185">Reference proteome</keyword>
<dbReference type="FunFam" id="3.30.160.60:FF:001397">
    <property type="entry name" value="Datilografo, isoform A"/>
    <property type="match status" value="1"/>
</dbReference>
<dbReference type="InterPro" id="IPR013087">
    <property type="entry name" value="Znf_C2H2_type"/>
</dbReference>
<dbReference type="FunFam" id="3.30.160.60:FF:002343">
    <property type="entry name" value="Zinc finger protein 33A"/>
    <property type="match status" value="1"/>
</dbReference>
<feature type="compositionally biased region" description="Polar residues" evidence="5">
    <location>
        <begin position="12"/>
        <end position="28"/>
    </location>
</feature>
<dbReference type="GO" id="GO:0008270">
    <property type="term" value="F:zinc ion binding"/>
    <property type="evidence" value="ECO:0007669"/>
    <property type="project" value="UniProtKB-KW"/>
</dbReference>
<feature type="compositionally biased region" description="Basic and acidic residues" evidence="5">
    <location>
        <begin position="110"/>
        <end position="128"/>
    </location>
</feature>
<feature type="region of interest" description="Disordered" evidence="5">
    <location>
        <begin position="1"/>
        <end position="28"/>
    </location>
</feature>
<dbReference type="GO" id="GO:0005667">
    <property type="term" value="C:transcription regulator complex"/>
    <property type="evidence" value="ECO:0007669"/>
    <property type="project" value="TreeGrafter"/>
</dbReference>
<dbReference type="GO" id="GO:0000785">
    <property type="term" value="C:chromatin"/>
    <property type="evidence" value="ECO:0007669"/>
    <property type="project" value="TreeGrafter"/>
</dbReference>
<dbReference type="GO" id="GO:0031519">
    <property type="term" value="C:PcG protein complex"/>
    <property type="evidence" value="ECO:0007669"/>
    <property type="project" value="TreeGrafter"/>
</dbReference>
<evidence type="ECO:0000256" key="4">
    <source>
        <dbReference type="ARBA" id="ARBA00022833"/>
    </source>
</evidence>
<dbReference type="PANTHER" id="PTHR14003">
    <property type="entry name" value="TRANSCRIPTIONAL REPRESSOR PROTEIN YY"/>
    <property type="match status" value="1"/>
</dbReference>
<feature type="region of interest" description="Disordered" evidence="5">
    <location>
        <begin position="110"/>
        <end position="231"/>
    </location>
</feature>
<protein>
    <submittedName>
        <fullName evidence="6">Uncharacterized protein</fullName>
    </submittedName>
</protein>
<dbReference type="SMART" id="SM00355">
    <property type="entry name" value="ZnF_C2H2"/>
    <property type="match status" value="8"/>
</dbReference>
<dbReference type="Gene3D" id="3.30.160.60">
    <property type="entry name" value="Classic Zinc Finger"/>
    <property type="match status" value="8"/>
</dbReference>
<keyword evidence="1" id="KW-0479">Metal-binding</keyword>
<dbReference type="GO" id="GO:0000981">
    <property type="term" value="F:DNA-binding transcription factor activity, RNA polymerase II-specific"/>
    <property type="evidence" value="ECO:0007669"/>
    <property type="project" value="TreeGrafter"/>
</dbReference>
<feature type="compositionally biased region" description="Basic residues" evidence="5">
    <location>
        <begin position="129"/>
        <end position="141"/>
    </location>
</feature>
<dbReference type="GO" id="GO:0000978">
    <property type="term" value="F:RNA polymerase II cis-regulatory region sequence-specific DNA binding"/>
    <property type="evidence" value="ECO:0007669"/>
    <property type="project" value="TreeGrafter"/>
</dbReference>
<feature type="compositionally biased region" description="Basic and acidic residues" evidence="5">
    <location>
        <begin position="142"/>
        <end position="152"/>
    </location>
</feature>
<evidence type="ECO:0000256" key="2">
    <source>
        <dbReference type="ARBA" id="ARBA00022737"/>
    </source>
</evidence>